<organism evidence="2 3">
    <name type="scientific">Haloarchaeobius amylolyticus</name>
    <dbReference type="NCBI Taxonomy" id="1198296"/>
    <lineage>
        <taxon>Archaea</taxon>
        <taxon>Methanobacteriati</taxon>
        <taxon>Methanobacteriota</taxon>
        <taxon>Stenosarchaea group</taxon>
        <taxon>Halobacteria</taxon>
        <taxon>Halobacteriales</taxon>
        <taxon>Halorubellaceae</taxon>
        <taxon>Haloarchaeobius</taxon>
    </lineage>
</organism>
<dbReference type="Proteomes" id="UP001597076">
    <property type="component" value="Unassembled WGS sequence"/>
</dbReference>
<dbReference type="InterPro" id="IPR006311">
    <property type="entry name" value="TAT_signal"/>
</dbReference>
<keyword evidence="1" id="KW-1133">Transmembrane helix</keyword>
<evidence type="ECO:0000313" key="2">
    <source>
        <dbReference type="EMBL" id="MFD1562857.1"/>
    </source>
</evidence>
<dbReference type="EMBL" id="JBHUDI010000003">
    <property type="protein sequence ID" value="MFD1562857.1"/>
    <property type="molecule type" value="Genomic_DNA"/>
</dbReference>
<keyword evidence="1" id="KW-0472">Membrane</keyword>
<comment type="caution">
    <text evidence="2">The sequence shown here is derived from an EMBL/GenBank/DDBJ whole genome shotgun (WGS) entry which is preliminary data.</text>
</comment>
<dbReference type="InterPro" id="IPR023833">
    <property type="entry name" value="Signal_pept_SipW-depend-type"/>
</dbReference>
<reference evidence="2 3" key="1">
    <citation type="journal article" date="2019" name="Int. J. Syst. Evol. Microbiol.">
        <title>The Global Catalogue of Microorganisms (GCM) 10K type strain sequencing project: providing services to taxonomists for standard genome sequencing and annotation.</title>
        <authorList>
            <consortium name="The Broad Institute Genomics Platform"/>
            <consortium name="The Broad Institute Genome Sequencing Center for Infectious Disease"/>
            <person name="Wu L."/>
            <person name="Ma J."/>
        </authorList>
    </citation>
    <scope>NUCLEOTIDE SEQUENCE [LARGE SCALE GENOMIC DNA]</scope>
    <source>
        <strain evidence="2 3">CGMCC 1.12230</strain>
    </source>
</reference>
<evidence type="ECO:0000256" key="1">
    <source>
        <dbReference type="SAM" id="Phobius"/>
    </source>
</evidence>
<dbReference type="RefSeq" id="WP_390284860.1">
    <property type="nucleotide sequence ID" value="NZ_JBHUDI010000003.1"/>
</dbReference>
<protein>
    <submittedName>
        <fullName evidence="2">SipW-dependent-type signal peptide-containing protein</fullName>
    </submittedName>
</protein>
<proteinExistence type="predicted"/>
<evidence type="ECO:0000313" key="3">
    <source>
        <dbReference type="Proteomes" id="UP001597076"/>
    </source>
</evidence>
<keyword evidence="3" id="KW-1185">Reference proteome</keyword>
<accession>A0ABD6BD69</accession>
<gene>
    <name evidence="2" type="ORF">ACFR99_04765</name>
</gene>
<name>A0ABD6BD69_9EURY</name>
<keyword evidence="1" id="KW-0812">Transmembrane</keyword>
<feature type="transmembrane region" description="Helical" evidence="1">
    <location>
        <begin position="12"/>
        <end position="35"/>
    </location>
</feature>
<dbReference type="NCBIfam" id="TIGR04088">
    <property type="entry name" value="cognate_SipW"/>
    <property type="match status" value="1"/>
</dbReference>
<sequence length="471" mass="52496">MSDDENRLSRRKILGSLGAIGIASAGAGFGTSAYFNDRETFDDNSLTAGELDLRLDWQQLYYGPEENTDRYAPYGDAGYPFVNAHPDHEPNGEQSLDTDELDEFANEGVVAYSDEGANIQEYLTCETLENYEVPDDFYNGVRTQDSLIELEDIKPGDCGEVTFSFHLCDNPGYVWFFGEAGEIDDELAEEILVQAWYDLDCDNDLDEDDEDRIIVNQRTSLANWLEELEGYDGYMLNPGAYGIAGVGGDDGVSSGSQCLNLGKIEWTNDGLALDDEDDGELLAVEEDTLAYVFQMEDSETGAQIILRIFELEQKTNGTTETLQSEDDFAELDVVEFDWEILEEYTVGETTYESHDLGMCQLEVKAGETIQQFDLRNGACTTGQDDFMTPDEDNRGISYTEFWYCYGEGEPGLCFPGNETFCIGFEWCLPTDASRVVDSVNDLQNTSVSFDLGFYTEQCRHNPDPTGPSSGS</sequence>
<dbReference type="AlphaFoldDB" id="A0ABD6BD69"/>
<dbReference type="PROSITE" id="PS51318">
    <property type="entry name" value="TAT"/>
    <property type="match status" value="1"/>
</dbReference>